<evidence type="ECO:0000313" key="1">
    <source>
        <dbReference type="Proteomes" id="UP000095287"/>
    </source>
</evidence>
<reference evidence="2" key="1">
    <citation type="submission" date="2016-11" db="UniProtKB">
        <authorList>
            <consortium name="WormBaseParasite"/>
        </authorList>
    </citation>
    <scope>IDENTIFICATION</scope>
</reference>
<accession>A0A1I7YSY3</accession>
<dbReference type="WBParaSite" id="L893_g19164.t1">
    <property type="protein sequence ID" value="L893_g19164.t1"/>
    <property type="gene ID" value="L893_g19164"/>
</dbReference>
<organism evidence="1 2">
    <name type="scientific">Steinernema glaseri</name>
    <dbReference type="NCBI Taxonomy" id="37863"/>
    <lineage>
        <taxon>Eukaryota</taxon>
        <taxon>Metazoa</taxon>
        <taxon>Ecdysozoa</taxon>
        <taxon>Nematoda</taxon>
        <taxon>Chromadorea</taxon>
        <taxon>Rhabditida</taxon>
        <taxon>Tylenchina</taxon>
        <taxon>Panagrolaimomorpha</taxon>
        <taxon>Strongyloidoidea</taxon>
        <taxon>Steinernematidae</taxon>
        <taxon>Steinernema</taxon>
    </lineage>
</organism>
<dbReference type="Proteomes" id="UP000095287">
    <property type="component" value="Unplaced"/>
</dbReference>
<sequence length="202" mass="22811">DLQGRPTLYQPLQKVISGPFSSHAKCYEPITKFHCTVRSRYLQSPRRTGAVGQTGPSELFFRCKRPIRLDMIATAASTPSVADVWSFDSAPRPPQIRFARTQRSRLGDLPLERQPQTLCDFSVGRETITSRMDARVWESVAKNEDDLFALSGIYQKSIELQFFSFIAAPRPRADREGSFTKATVGNVFYVLPYLLFLLDAKG</sequence>
<name>A0A1I7YSY3_9BILA</name>
<proteinExistence type="predicted"/>
<dbReference type="AlphaFoldDB" id="A0A1I7YSY3"/>
<protein>
    <submittedName>
        <fullName evidence="2">Neur_chan_LBD domain-containing protein</fullName>
    </submittedName>
</protein>
<keyword evidence="1" id="KW-1185">Reference proteome</keyword>
<evidence type="ECO:0000313" key="2">
    <source>
        <dbReference type="WBParaSite" id="L893_g19164.t1"/>
    </source>
</evidence>